<dbReference type="EC" id="5.3.1.12" evidence="4"/>
<accession>A0ABY1NWR7</accession>
<dbReference type="Gene3D" id="3.20.20.140">
    <property type="entry name" value="Metal-dependent hydrolases"/>
    <property type="match status" value="1"/>
</dbReference>
<dbReference type="PANTHER" id="PTHR30068">
    <property type="entry name" value="URONATE ISOMERASE"/>
    <property type="match status" value="1"/>
</dbReference>
<dbReference type="InterPro" id="IPR032466">
    <property type="entry name" value="Metal_Hydrolase"/>
</dbReference>
<gene>
    <name evidence="7" type="ORF">SAMN06265373_103511</name>
</gene>
<dbReference type="Gene3D" id="1.10.2020.10">
    <property type="entry name" value="uronate isomerase, domain 2, chain A"/>
    <property type="match status" value="1"/>
</dbReference>
<dbReference type="Proteomes" id="UP001157961">
    <property type="component" value="Unassembled WGS sequence"/>
</dbReference>
<dbReference type="RefSeq" id="WP_283425933.1">
    <property type="nucleotide sequence ID" value="NZ_FXTY01000003.1"/>
</dbReference>
<comment type="similarity">
    <text evidence="3">Belongs to the metallo-dependent hydrolases superfamily. Uronate isomerase family.</text>
</comment>
<dbReference type="InterPro" id="IPR003766">
    <property type="entry name" value="Uronate_isomerase"/>
</dbReference>
<proteinExistence type="inferred from homology"/>
<comment type="pathway">
    <text evidence="2">Carbohydrate metabolism; pentose and glucuronate interconversion.</text>
</comment>
<evidence type="ECO:0000313" key="7">
    <source>
        <dbReference type="EMBL" id="SMP20363.1"/>
    </source>
</evidence>
<dbReference type="SUPFAM" id="SSF51556">
    <property type="entry name" value="Metallo-dependent hydrolases"/>
    <property type="match status" value="1"/>
</dbReference>
<dbReference type="Pfam" id="PF02614">
    <property type="entry name" value="UxaC"/>
    <property type="match status" value="1"/>
</dbReference>
<protein>
    <recommendedName>
        <fullName evidence="5">Uronate isomerase</fullName>
        <ecNumber evidence="4">5.3.1.12</ecNumber>
    </recommendedName>
</protein>
<comment type="caution">
    <text evidence="7">The sequence shown here is derived from an EMBL/GenBank/DDBJ whole genome shotgun (WGS) entry which is preliminary data.</text>
</comment>
<dbReference type="PANTHER" id="PTHR30068:SF4">
    <property type="entry name" value="URONATE ISOMERASE"/>
    <property type="match status" value="1"/>
</dbReference>
<evidence type="ECO:0000256" key="6">
    <source>
        <dbReference type="ARBA" id="ARBA00023235"/>
    </source>
</evidence>
<evidence type="ECO:0000256" key="4">
    <source>
        <dbReference type="ARBA" id="ARBA00012546"/>
    </source>
</evidence>
<comment type="catalytic activity">
    <reaction evidence="1">
        <text>D-glucuronate = D-fructuronate</text>
        <dbReference type="Rhea" id="RHEA:13049"/>
        <dbReference type="ChEBI" id="CHEBI:58720"/>
        <dbReference type="ChEBI" id="CHEBI:59863"/>
        <dbReference type="EC" id="5.3.1.12"/>
    </reaction>
</comment>
<organism evidence="7 8">
    <name type="scientific">Shimia sagamensis</name>
    <dbReference type="NCBI Taxonomy" id="1566352"/>
    <lineage>
        <taxon>Bacteria</taxon>
        <taxon>Pseudomonadati</taxon>
        <taxon>Pseudomonadota</taxon>
        <taxon>Alphaproteobacteria</taxon>
        <taxon>Rhodobacterales</taxon>
        <taxon>Roseobacteraceae</taxon>
    </lineage>
</organism>
<dbReference type="EMBL" id="FXTY01000003">
    <property type="protein sequence ID" value="SMP20363.1"/>
    <property type="molecule type" value="Genomic_DNA"/>
</dbReference>
<dbReference type="NCBIfam" id="NF002794">
    <property type="entry name" value="PRK02925.1"/>
    <property type="match status" value="1"/>
</dbReference>
<name>A0ABY1NWR7_9RHOB</name>
<evidence type="ECO:0000256" key="2">
    <source>
        <dbReference type="ARBA" id="ARBA00004892"/>
    </source>
</evidence>
<dbReference type="GO" id="GO:0016853">
    <property type="term" value="F:isomerase activity"/>
    <property type="evidence" value="ECO:0007669"/>
    <property type="project" value="UniProtKB-KW"/>
</dbReference>
<keyword evidence="8" id="KW-1185">Reference proteome</keyword>
<evidence type="ECO:0000256" key="1">
    <source>
        <dbReference type="ARBA" id="ARBA00001165"/>
    </source>
</evidence>
<evidence type="ECO:0000256" key="3">
    <source>
        <dbReference type="ARBA" id="ARBA00008397"/>
    </source>
</evidence>
<reference evidence="7 8" key="1">
    <citation type="submission" date="2017-05" db="EMBL/GenBank/DDBJ databases">
        <authorList>
            <person name="Varghese N."/>
            <person name="Submissions S."/>
        </authorList>
    </citation>
    <scope>NUCLEOTIDE SEQUENCE [LARGE SCALE GENOMIC DNA]</scope>
    <source>
        <strain evidence="7 8">DSM 29734</strain>
    </source>
</reference>
<keyword evidence="6 7" id="KW-0413">Isomerase</keyword>
<evidence type="ECO:0000313" key="8">
    <source>
        <dbReference type="Proteomes" id="UP001157961"/>
    </source>
</evidence>
<evidence type="ECO:0000256" key="5">
    <source>
        <dbReference type="ARBA" id="ARBA00020555"/>
    </source>
</evidence>
<sequence>MSQPLTSLSGHTTPILTLPDAAQDIYDGVRDMPIISPHGHCNPRWFAENPAFADPAELLIIPDHYILRMLYSQGVALEDLGIGVPPEKRDARAIFRIFANHWHKFRGTPSDAWFATTMARTFGITATLNAENADTFFDKIDAELKAARLRPQALLEEFNIEVLATTDNALDDLSHHKAARKQKLSGKIIPTFRPDSILDPKHPDFKADIVKLAEVTGQETESFGGYLEALRDRRAYFMAYGATATDHAVADLMTCYLTEKRAAALYAKACSGKITPKEAQVFYGHMLTEMAQMSAEDGLVMQIHAGSKRNTNSALYNKFGAHKGADMPVQVNWVEGMDALLNRVGNERDMNILLFTLDESAYARELAPMAGHWPALRLGPPWWFHDSANGIARYLDQVVETAGYWNLAGFNDDTRALMSIPARHDMWRRGVSLHLAQQRGRGILGRSDVDEIAQLLCRDLAIDAYKLGKVV</sequence>